<evidence type="ECO:0000313" key="3">
    <source>
        <dbReference type="Proteomes" id="UP001143486"/>
    </source>
</evidence>
<protein>
    <submittedName>
        <fullName evidence="2">Uncharacterized protein</fullName>
    </submittedName>
</protein>
<dbReference type="EMBL" id="BSFE01000003">
    <property type="protein sequence ID" value="GLK51696.1"/>
    <property type="molecule type" value="Genomic_DNA"/>
</dbReference>
<feature type="region of interest" description="Disordered" evidence="1">
    <location>
        <begin position="1"/>
        <end position="136"/>
    </location>
</feature>
<feature type="compositionally biased region" description="Basic and acidic residues" evidence="1">
    <location>
        <begin position="47"/>
        <end position="67"/>
    </location>
</feature>
<dbReference type="Proteomes" id="UP001143486">
    <property type="component" value="Unassembled WGS sequence"/>
</dbReference>
<feature type="compositionally biased region" description="Basic and acidic residues" evidence="1">
    <location>
        <begin position="109"/>
        <end position="136"/>
    </location>
</feature>
<dbReference type="AlphaFoldDB" id="A0A9W6IMK7"/>
<reference evidence="2" key="2">
    <citation type="submission" date="2023-01" db="EMBL/GenBank/DDBJ databases">
        <authorList>
            <person name="Sun Q."/>
            <person name="Evtushenko L."/>
        </authorList>
    </citation>
    <scope>NUCLEOTIDE SEQUENCE</scope>
    <source>
        <strain evidence="2">VKM B-1513</strain>
    </source>
</reference>
<feature type="compositionally biased region" description="Basic and acidic residues" evidence="1">
    <location>
        <begin position="27"/>
        <end position="36"/>
    </location>
</feature>
<name>A0A9W6IMK7_9PROT</name>
<gene>
    <name evidence="2" type="ORF">GCM10017621_12040</name>
</gene>
<feature type="compositionally biased region" description="Acidic residues" evidence="1">
    <location>
        <begin position="68"/>
        <end position="82"/>
    </location>
</feature>
<accession>A0A9W6IMK7</accession>
<reference evidence="2" key="1">
    <citation type="journal article" date="2014" name="Int. J. Syst. Evol. Microbiol.">
        <title>Complete genome sequence of Corynebacterium casei LMG S-19264T (=DSM 44701T), isolated from a smear-ripened cheese.</title>
        <authorList>
            <consortium name="US DOE Joint Genome Institute (JGI-PGF)"/>
            <person name="Walter F."/>
            <person name="Albersmeier A."/>
            <person name="Kalinowski J."/>
            <person name="Ruckert C."/>
        </authorList>
    </citation>
    <scope>NUCLEOTIDE SEQUENCE</scope>
    <source>
        <strain evidence="2">VKM B-1513</strain>
    </source>
</reference>
<keyword evidence="3" id="KW-1185">Reference proteome</keyword>
<evidence type="ECO:0000313" key="2">
    <source>
        <dbReference type="EMBL" id="GLK51696.1"/>
    </source>
</evidence>
<comment type="caution">
    <text evidence="2">The sequence shown here is derived from an EMBL/GenBank/DDBJ whole genome shotgun (WGS) entry which is preliminary data.</text>
</comment>
<sequence>MECDVSDSWDEKHARNKGAAKNAFGEKASDAPKEEPSSDLLKALEGLNDRRSGVPDRRNSDIHRIAQELEDEAQQEEEAELPELEKPRPRPPSLSLGGETIRPAPKYAAPERDEAARDRMRALLQRGKEQDRERDR</sequence>
<proteinExistence type="predicted"/>
<evidence type="ECO:0000256" key="1">
    <source>
        <dbReference type="SAM" id="MobiDB-lite"/>
    </source>
</evidence>
<organism evidence="2 3">
    <name type="scientific">Maricaulis virginensis</name>
    <dbReference type="NCBI Taxonomy" id="144022"/>
    <lineage>
        <taxon>Bacteria</taxon>
        <taxon>Pseudomonadati</taxon>
        <taxon>Pseudomonadota</taxon>
        <taxon>Alphaproteobacteria</taxon>
        <taxon>Maricaulales</taxon>
        <taxon>Maricaulaceae</taxon>
        <taxon>Maricaulis</taxon>
    </lineage>
</organism>